<proteinExistence type="inferred from homology"/>
<keyword evidence="12" id="KW-1185">Reference proteome</keyword>
<dbReference type="Pfam" id="PF21799">
    <property type="entry name" value="MurD-like_N"/>
    <property type="match status" value="1"/>
</dbReference>
<evidence type="ECO:0000256" key="7">
    <source>
        <dbReference type="HAMAP-Rule" id="MF_00639"/>
    </source>
</evidence>
<comment type="caution">
    <text evidence="11">The sequence shown here is derived from an EMBL/GenBank/DDBJ whole genome shotgun (WGS) entry which is preliminary data.</text>
</comment>
<comment type="catalytic activity">
    <reaction evidence="7 8">
        <text>UDP-N-acetyl-alpha-D-muramoyl-L-alanine + D-glutamate + ATP = UDP-N-acetyl-alpha-D-muramoyl-L-alanyl-D-glutamate + ADP + phosphate + H(+)</text>
        <dbReference type="Rhea" id="RHEA:16429"/>
        <dbReference type="ChEBI" id="CHEBI:15378"/>
        <dbReference type="ChEBI" id="CHEBI:29986"/>
        <dbReference type="ChEBI" id="CHEBI:30616"/>
        <dbReference type="ChEBI" id="CHEBI:43474"/>
        <dbReference type="ChEBI" id="CHEBI:83898"/>
        <dbReference type="ChEBI" id="CHEBI:83900"/>
        <dbReference type="ChEBI" id="CHEBI:456216"/>
        <dbReference type="EC" id="6.3.2.9"/>
    </reaction>
</comment>
<dbReference type="Gene3D" id="3.40.50.720">
    <property type="entry name" value="NAD(P)-binding Rossmann-like Domain"/>
    <property type="match status" value="1"/>
</dbReference>
<dbReference type="AlphaFoldDB" id="A0A3A6U261"/>
<dbReference type="GO" id="GO:0008764">
    <property type="term" value="F:UDP-N-acetylmuramoylalanine-D-glutamate ligase activity"/>
    <property type="evidence" value="ECO:0007669"/>
    <property type="project" value="UniProtKB-UniRule"/>
</dbReference>
<name>A0A3A6U261_9GAMM</name>
<dbReference type="UniPathway" id="UPA00219"/>
<evidence type="ECO:0000256" key="5">
    <source>
        <dbReference type="ARBA" id="ARBA00022741"/>
    </source>
</evidence>
<dbReference type="PANTHER" id="PTHR43692:SF1">
    <property type="entry name" value="UDP-N-ACETYLMURAMOYLALANINE--D-GLUTAMATE LIGASE"/>
    <property type="match status" value="1"/>
</dbReference>
<dbReference type="Proteomes" id="UP000273022">
    <property type="component" value="Unassembled WGS sequence"/>
</dbReference>
<dbReference type="OrthoDB" id="9809796at2"/>
<feature type="binding site" evidence="7">
    <location>
        <begin position="116"/>
        <end position="122"/>
    </location>
    <ligand>
        <name>ATP</name>
        <dbReference type="ChEBI" id="CHEBI:30616"/>
    </ligand>
</feature>
<comment type="similarity">
    <text evidence="7">Belongs to the MurCDEF family.</text>
</comment>
<evidence type="ECO:0000313" key="11">
    <source>
        <dbReference type="EMBL" id="RJY11437.1"/>
    </source>
</evidence>
<dbReference type="InterPro" id="IPR005762">
    <property type="entry name" value="MurD"/>
</dbReference>
<dbReference type="NCBIfam" id="TIGR01087">
    <property type="entry name" value="murD"/>
    <property type="match status" value="1"/>
</dbReference>
<dbReference type="InterPro" id="IPR036615">
    <property type="entry name" value="Mur_ligase_C_dom_sf"/>
</dbReference>
<accession>A0A3A6U261</accession>
<keyword evidence="7 8" id="KW-0131">Cell cycle</keyword>
<evidence type="ECO:0000256" key="3">
    <source>
        <dbReference type="ARBA" id="ARBA00022490"/>
    </source>
</evidence>
<evidence type="ECO:0000259" key="9">
    <source>
        <dbReference type="Pfam" id="PF02875"/>
    </source>
</evidence>
<dbReference type="SUPFAM" id="SSF53623">
    <property type="entry name" value="MurD-like peptide ligases, catalytic domain"/>
    <property type="match status" value="1"/>
</dbReference>
<keyword evidence="3 7" id="KW-0963">Cytoplasm</keyword>
<protein>
    <recommendedName>
        <fullName evidence="7 8">UDP-N-acetylmuramoylalanine--D-glutamate ligase</fullName>
        <ecNumber evidence="7 8">6.3.2.9</ecNumber>
    </recommendedName>
    <alternativeName>
        <fullName evidence="7">D-glutamic acid-adding enzyme</fullName>
    </alternativeName>
    <alternativeName>
        <fullName evidence="7">UDP-N-acetylmuramoyl-L-alanyl-D-glutamate synthetase</fullName>
    </alternativeName>
</protein>
<evidence type="ECO:0000256" key="4">
    <source>
        <dbReference type="ARBA" id="ARBA00022598"/>
    </source>
</evidence>
<dbReference type="EMBL" id="QYYH01000083">
    <property type="protein sequence ID" value="RJY11437.1"/>
    <property type="molecule type" value="Genomic_DNA"/>
</dbReference>
<evidence type="ECO:0000256" key="6">
    <source>
        <dbReference type="ARBA" id="ARBA00022840"/>
    </source>
</evidence>
<keyword evidence="7 8" id="KW-0573">Peptidoglycan synthesis</keyword>
<evidence type="ECO:0000259" key="10">
    <source>
        <dbReference type="Pfam" id="PF08245"/>
    </source>
</evidence>
<dbReference type="Gene3D" id="3.40.1190.10">
    <property type="entry name" value="Mur-like, catalytic domain"/>
    <property type="match status" value="1"/>
</dbReference>
<keyword evidence="4 7" id="KW-0436">Ligase</keyword>
<dbReference type="EC" id="6.3.2.9" evidence="7 8"/>
<comment type="subcellular location">
    <subcellularLocation>
        <location evidence="1 7 8">Cytoplasm</location>
    </subcellularLocation>
</comment>
<comment type="function">
    <text evidence="7 8">Cell wall formation. Catalyzes the addition of glutamate to the nucleotide precursor UDP-N-acetylmuramoyl-L-alanine (UMA).</text>
</comment>
<keyword evidence="5 7" id="KW-0547">Nucleotide-binding</keyword>
<dbReference type="InterPro" id="IPR004101">
    <property type="entry name" value="Mur_ligase_C"/>
</dbReference>
<dbReference type="Pfam" id="PF08245">
    <property type="entry name" value="Mur_ligase_M"/>
    <property type="match status" value="1"/>
</dbReference>
<dbReference type="SUPFAM" id="SSF53244">
    <property type="entry name" value="MurD-like peptide ligases, peptide-binding domain"/>
    <property type="match status" value="1"/>
</dbReference>
<reference evidence="11 12" key="1">
    <citation type="submission" date="2018-09" db="EMBL/GenBank/DDBJ databases">
        <title>Phylogeny of the Shewanellaceae, and recommendation for two new genera, Pseudoshewanella and Parashewanella.</title>
        <authorList>
            <person name="Wang G."/>
        </authorList>
    </citation>
    <scope>NUCLEOTIDE SEQUENCE [LARGE SCALE GENOMIC DNA]</scope>
    <source>
        <strain evidence="11 12">KCTC 22492</strain>
    </source>
</reference>
<dbReference type="Gene3D" id="3.90.190.20">
    <property type="entry name" value="Mur ligase, C-terminal domain"/>
    <property type="match status" value="1"/>
</dbReference>
<sequence>MQEAYTHIVLGLGVTGLSVVRYFSRQGIRPLVMDSRPKPAGADVLAEEFPDITLICGSFDVRYLVQAQQIIISPGIALNTAEVKAAADIGIEIIGDVELFARELINQPPKVIGITGSNGKSTVTTLVGEMAKQAGLKVSVGGNIGIPVLDLLHNDVGLYVLELSSFQLETTASLKCVASTCLNVTADHMDRYESLQAYRRAKLRLYDQSKLVVINREDELTQPLQPKNQISFGLNVPESDDWGIRNGAFVHGNSTLLSVNEAAAVGLHNQANILAAMALADAAGIKTEAMNEVVKMFMGLPHRCEKVAEKNGITYINDSKATNVGATLAAINGLREQLGEIILIAGGDAKGADLSPLIAGLEFVKKVIVFGKDAQQLAKLKDDTIRVENMAQAVTISAKEAETGDIVLLSPACASLDMYKSFAERGDDFKLQVEALHGF</sequence>
<dbReference type="GO" id="GO:0009252">
    <property type="term" value="P:peptidoglycan biosynthetic process"/>
    <property type="evidence" value="ECO:0007669"/>
    <property type="project" value="UniProtKB-UniRule"/>
</dbReference>
<dbReference type="InterPro" id="IPR013221">
    <property type="entry name" value="Mur_ligase_cen"/>
</dbReference>
<dbReference type="Pfam" id="PF02875">
    <property type="entry name" value="Mur_ligase_C"/>
    <property type="match status" value="1"/>
</dbReference>
<keyword evidence="7 8" id="KW-0961">Cell wall biogenesis/degradation</keyword>
<feature type="domain" description="Mur ligase central" evidence="10">
    <location>
        <begin position="114"/>
        <end position="280"/>
    </location>
</feature>
<dbReference type="GO" id="GO:0008360">
    <property type="term" value="P:regulation of cell shape"/>
    <property type="evidence" value="ECO:0007669"/>
    <property type="project" value="UniProtKB-KW"/>
</dbReference>
<evidence type="ECO:0000256" key="2">
    <source>
        <dbReference type="ARBA" id="ARBA00004752"/>
    </source>
</evidence>
<keyword evidence="7 8" id="KW-0132">Cell division</keyword>
<dbReference type="GO" id="GO:0005524">
    <property type="term" value="F:ATP binding"/>
    <property type="evidence" value="ECO:0007669"/>
    <property type="project" value="UniProtKB-UniRule"/>
</dbReference>
<gene>
    <name evidence="7" type="primary">murD</name>
    <name evidence="11" type="ORF">D5R81_13160</name>
</gene>
<dbReference type="GO" id="GO:0005737">
    <property type="term" value="C:cytoplasm"/>
    <property type="evidence" value="ECO:0007669"/>
    <property type="project" value="UniProtKB-SubCell"/>
</dbReference>
<dbReference type="SUPFAM" id="SSF51984">
    <property type="entry name" value="MurCD N-terminal domain"/>
    <property type="match status" value="1"/>
</dbReference>
<dbReference type="HAMAP" id="MF_00639">
    <property type="entry name" value="MurD"/>
    <property type="match status" value="1"/>
</dbReference>
<organism evidence="11 12">
    <name type="scientific">Parashewanella spongiae</name>
    <dbReference type="NCBI Taxonomy" id="342950"/>
    <lineage>
        <taxon>Bacteria</taxon>
        <taxon>Pseudomonadati</taxon>
        <taxon>Pseudomonadota</taxon>
        <taxon>Gammaproteobacteria</taxon>
        <taxon>Alteromonadales</taxon>
        <taxon>Shewanellaceae</taxon>
        <taxon>Parashewanella</taxon>
    </lineage>
</organism>
<dbReference type="InterPro" id="IPR036565">
    <property type="entry name" value="Mur-like_cat_sf"/>
</dbReference>
<evidence type="ECO:0000256" key="8">
    <source>
        <dbReference type="RuleBase" id="RU003664"/>
    </source>
</evidence>
<keyword evidence="7 8" id="KW-0133">Cell shape</keyword>
<evidence type="ECO:0000256" key="1">
    <source>
        <dbReference type="ARBA" id="ARBA00004496"/>
    </source>
</evidence>
<evidence type="ECO:0000313" key="12">
    <source>
        <dbReference type="Proteomes" id="UP000273022"/>
    </source>
</evidence>
<dbReference type="GO" id="GO:0071555">
    <property type="term" value="P:cell wall organization"/>
    <property type="evidence" value="ECO:0007669"/>
    <property type="project" value="UniProtKB-KW"/>
</dbReference>
<comment type="pathway">
    <text evidence="2 7 8">Cell wall biogenesis; peptidoglycan biosynthesis.</text>
</comment>
<feature type="domain" description="Mur ligase C-terminal" evidence="9">
    <location>
        <begin position="302"/>
        <end position="413"/>
    </location>
</feature>
<keyword evidence="6 7" id="KW-0067">ATP-binding</keyword>
<dbReference type="GO" id="GO:0051301">
    <property type="term" value="P:cell division"/>
    <property type="evidence" value="ECO:0007669"/>
    <property type="project" value="UniProtKB-KW"/>
</dbReference>
<dbReference type="RefSeq" id="WP_121854101.1">
    <property type="nucleotide sequence ID" value="NZ_CP037952.1"/>
</dbReference>
<dbReference type="PANTHER" id="PTHR43692">
    <property type="entry name" value="UDP-N-ACETYLMURAMOYLALANINE--D-GLUTAMATE LIGASE"/>
    <property type="match status" value="1"/>
</dbReference>